<accession>G3VYD6</accession>
<dbReference type="InterPro" id="IPR021836">
    <property type="entry name" value="DUF3429"/>
</dbReference>
<feature type="transmembrane region" description="Helical" evidence="1">
    <location>
        <begin position="167"/>
        <end position="186"/>
    </location>
</feature>
<dbReference type="Ensembl" id="ENSSHAT00000008258.2">
    <property type="protein sequence ID" value="ENSSHAP00000008191.1"/>
    <property type="gene ID" value="ENSSHAG00000007098.2"/>
</dbReference>
<dbReference type="Pfam" id="PF11911">
    <property type="entry name" value="DUF3429"/>
    <property type="match status" value="1"/>
</dbReference>
<dbReference type="OMA" id="WYAFLIS"/>
<dbReference type="InParanoid" id="G3VYD6"/>
<dbReference type="FunCoup" id="G3VYD6">
    <property type="interactions" value="280"/>
</dbReference>
<keyword evidence="1" id="KW-0812">Transmembrane</keyword>
<dbReference type="GeneID" id="100913518"/>
<dbReference type="CTD" id="51249"/>
<organism evidence="2 3">
    <name type="scientific">Sarcophilus harrisii</name>
    <name type="common">Tasmanian devil</name>
    <name type="synonym">Sarcophilus laniarius</name>
    <dbReference type="NCBI Taxonomy" id="9305"/>
    <lineage>
        <taxon>Eukaryota</taxon>
        <taxon>Metazoa</taxon>
        <taxon>Chordata</taxon>
        <taxon>Craniata</taxon>
        <taxon>Vertebrata</taxon>
        <taxon>Euteleostomi</taxon>
        <taxon>Mammalia</taxon>
        <taxon>Metatheria</taxon>
        <taxon>Dasyuromorphia</taxon>
        <taxon>Dasyuridae</taxon>
        <taxon>Sarcophilus</taxon>
    </lineage>
</organism>
<keyword evidence="1" id="KW-0472">Membrane</keyword>
<dbReference type="GeneTree" id="ENSGT00390000015318"/>
<reference evidence="2" key="3">
    <citation type="submission" date="2025-09" db="UniProtKB">
        <authorList>
            <consortium name="Ensembl"/>
        </authorList>
    </citation>
    <scope>IDENTIFICATION</scope>
</reference>
<feature type="transmembrane region" description="Helical" evidence="1">
    <location>
        <begin position="141"/>
        <end position="161"/>
    </location>
</feature>
<proteinExistence type="predicted"/>
<reference evidence="2" key="2">
    <citation type="submission" date="2025-08" db="UniProtKB">
        <authorList>
            <consortium name="Ensembl"/>
        </authorList>
    </citation>
    <scope>IDENTIFICATION</scope>
</reference>
<feature type="transmembrane region" description="Helical" evidence="1">
    <location>
        <begin position="106"/>
        <end position="129"/>
    </location>
</feature>
<dbReference type="STRING" id="9305.ENSSHAP00000008191"/>
<dbReference type="PANTHER" id="PTHR15887:SF1">
    <property type="entry name" value="TRANSMEMBRANE PROTEIN 69"/>
    <property type="match status" value="1"/>
</dbReference>
<keyword evidence="3" id="KW-1185">Reference proteome</keyword>
<dbReference type="eggNOG" id="ENOG502RYSE">
    <property type="taxonomic scope" value="Eukaryota"/>
</dbReference>
<feature type="transmembrane region" description="Helical" evidence="1">
    <location>
        <begin position="198"/>
        <end position="218"/>
    </location>
</feature>
<protein>
    <submittedName>
        <fullName evidence="2">Transmembrane protein 69</fullName>
    </submittedName>
</protein>
<feature type="transmembrane region" description="Helical" evidence="1">
    <location>
        <begin position="79"/>
        <end position="100"/>
    </location>
</feature>
<dbReference type="HOGENOM" id="CLU_095371_0_0_1"/>
<evidence type="ECO:0000313" key="2">
    <source>
        <dbReference type="Ensembl" id="ENSSHAP00000008191.1"/>
    </source>
</evidence>
<dbReference type="PANTHER" id="PTHR15887">
    <property type="entry name" value="TRANSMEMBRANE PROTEIN 69"/>
    <property type="match status" value="1"/>
</dbReference>
<reference evidence="2 3" key="1">
    <citation type="journal article" date="2011" name="Proc. Natl. Acad. Sci. U.S.A.">
        <title>Genetic diversity and population structure of the endangered marsupial Sarcophilus harrisii (Tasmanian devil).</title>
        <authorList>
            <person name="Miller W."/>
            <person name="Hayes V.M."/>
            <person name="Ratan A."/>
            <person name="Petersen D.C."/>
            <person name="Wittekindt N.E."/>
            <person name="Miller J."/>
            <person name="Walenz B."/>
            <person name="Knight J."/>
            <person name="Qi J."/>
            <person name="Zhao F."/>
            <person name="Wang Q."/>
            <person name="Bedoya-Reina O.C."/>
            <person name="Katiyar N."/>
            <person name="Tomsho L.P."/>
            <person name="Kasson L.M."/>
            <person name="Hardie R.A."/>
            <person name="Woodbridge P."/>
            <person name="Tindall E.A."/>
            <person name="Bertelsen M.F."/>
            <person name="Dixon D."/>
            <person name="Pyecroft S."/>
            <person name="Helgen K.M."/>
            <person name="Lesk A.M."/>
            <person name="Pringle T.H."/>
            <person name="Patterson N."/>
            <person name="Zhang Y."/>
            <person name="Kreiss A."/>
            <person name="Woods G.M."/>
            <person name="Jones M.E."/>
            <person name="Schuster S.C."/>
        </authorList>
    </citation>
    <scope>NUCLEOTIDE SEQUENCE [LARGE SCALE GENOMIC DNA]</scope>
</reference>
<sequence>MLRLLRGCSRASSLVLKTPRVAGSPTVWVTPGLLTSSWQAEDGVRNYRTSSCCFKKKAPMFPSRPPLTLTYLQDTPKPALWVALTGLVPFVAPPLVMMAIKSYVPLLAFTQMAYGASFLSFLGGARWGFTLTEDSPAKPDFRNLACSGIPLVFSWYAFLISEGLPEALVLLILGFGISLHSEVFLLPQYPNWFKAMRIVVTLVAFFSFIATLIIKDLFPETGSKPGKAHSPGKL</sequence>
<dbReference type="RefSeq" id="XP_003767236.1">
    <property type="nucleotide sequence ID" value="XM_003767188.4"/>
</dbReference>
<dbReference type="OrthoDB" id="194289at2759"/>
<name>G3VYD6_SARHA</name>
<evidence type="ECO:0000256" key="1">
    <source>
        <dbReference type="SAM" id="Phobius"/>
    </source>
</evidence>
<dbReference type="AlphaFoldDB" id="G3VYD6"/>
<dbReference type="KEGG" id="shr:100913518"/>
<gene>
    <name evidence="2" type="primary">TMEM69</name>
</gene>
<keyword evidence="1" id="KW-1133">Transmembrane helix</keyword>
<evidence type="ECO:0000313" key="3">
    <source>
        <dbReference type="Proteomes" id="UP000007648"/>
    </source>
</evidence>
<dbReference type="Proteomes" id="UP000007648">
    <property type="component" value="Unassembled WGS sequence"/>
</dbReference>